<protein>
    <submittedName>
        <fullName evidence="2">Methyltransferase</fullName>
    </submittedName>
</protein>
<feature type="chain" id="PRO_5012146372" evidence="1">
    <location>
        <begin position="23"/>
        <end position="292"/>
    </location>
</feature>
<evidence type="ECO:0000313" key="3">
    <source>
        <dbReference type="Proteomes" id="UP000193450"/>
    </source>
</evidence>
<feature type="signal peptide" evidence="1">
    <location>
        <begin position="1"/>
        <end position="22"/>
    </location>
</feature>
<dbReference type="Gene3D" id="3.40.50.150">
    <property type="entry name" value="Vaccinia Virus protein VP39"/>
    <property type="match status" value="1"/>
</dbReference>
<dbReference type="GO" id="GO:0032259">
    <property type="term" value="P:methylation"/>
    <property type="evidence" value="ECO:0007669"/>
    <property type="project" value="UniProtKB-KW"/>
</dbReference>
<reference evidence="2 3" key="1">
    <citation type="submission" date="2016-11" db="EMBL/GenBank/DDBJ databases">
        <title>Trade-off between light-utilization and light-protection in marine flavobacteria.</title>
        <authorList>
            <person name="Kumagai Y."/>
        </authorList>
    </citation>
    <scope>NUCLEOTIDE SEQUENCE [LARGE SCALE GENOMIC DNA]</scope>
    <source>
        <strain evidence="2 3">NBRC 107125</strain>
    </source>
</reference>
<keyword evidence="2" id="KW-0808">Transferase</keyword>
<evidence type="ECO:0000313" key="2">
    <source>
        <dbReference type="EMBL" id="ARN73380.1"/>
    </source>
</evidence>
<evidence type="ECO:0000256" key="1">
    <source>
        <dbReference type="SAM" id="SignalP"/>
    </source>
</evidence>
<dbReference type="OrthoDB" id="9801692at2"/>
<dbReference type="PROSITE" id="PS51257">
    <property type="entry name" value="PROKAR_LIPOPROTEIN"/>
    <property type="match status" value="1"/>
</dbReference>
<accession>A0A1X9N5K2</accession>
<keyword evidence="1" id="KW-0732">Signal</keyword>
<dbReference type="InterPro" id="IPR029063">
    <property type="entry name" value="SAM-dependent_MTases_sf"/>
</dbReference>
<dbReference type="Proteomes" id="UP000193450">
    <property type="component" value="Chromosome"/>
</dbReference>
<keyword evidence="2" id="KW-0489">Methyltransferase</keyword>
<gene>
    <name evidence="2" type="ORF">BST96_04200</name>
</gene>
<sequence>MIIKHSPVIVNTALLAVSLLLAACTSTSVSDDDQAASAKLTSVLDSRSAELKARDISRHPKQTIEFFGVTPGMKIAEVLPGGGWYSKILAPYVGSEGAFYGINYADTMWPMFGFFKPEVIAQRVEAHKAFGDKVATYPGAGNVPSAGYAFGGIPESLNGTLDAVIMVRALHNLNRFEAKGGTRTKALKEVNAMLKPGGIVGVVQHRAPADADDEWANGSNGYLKQADVVAMFEQAGFELVGSSEINANPKDQPVVGDSVWRLPPSLRTSPENKAVNMAIGETDRMTLKFVKK</sequence>
<dbReference type="GO" id="GO:0008168">
    <property type="term" value="F:methyltransferase activity"/>
    <property type="evidence" value="ECO:0007669"/>
    <property type="project" value="UniProtKB-KW"/>
</dbReference>
<dbReference type="InterPro" id="IPR016980">
    <property type="entry name" value="S-AdoMet-dep_MeTrfase_Alr7345"/>
</dbReference>
<dbReference type="EMBL" id="CP019343">
    <property type="protein sequence ID" value="ARN73380.1"/>
    <property type="molecule type" value="Genomic_DNA"/>
</dbReference>
<name>A0A1X9N5K2_9GAMM</name>
<dbReference type="KEGG" id="osg:BST96_04200"/>
<proteinExistence type="predicted"/>
<organism evidence="2 3">
    <name type="scientific">Oceanicoccus sagamiensis</name>
    <dbReference type="NCBI Taxonomy" id="716816"/>
    <lineage>
        <taxon>Bacteria</taxon>
        <taxon>Pseudomonadati</taxon>
        <taxon>Pseudomonadota</taxon>
        <taxon>Gammaproteobacteria</taxon>
        <taxon>Cellvibrionales</taxon>
        <taxon>Spongiibacteraceae</taxon>
        <taxon>Oceanicoccus</taxon>
    </lineage>
</organism>
<keyword evidence="3" id="KW-1185">Reference proteome</keyword>
<dbReference type="RefSeq" id="WP_085757491.1">
    <property type="nucleotide sequence ID" value="NZ_CP019343.1"/>
</dbReference>
<dbReference type="SUPFAM" id="SSF53335">
    <property type="entry name" value="S-adenosyl-L-methionine-dependent methyltransferases"/>
    <property type="match status" value="1"/>
</dbReference>
<dbReference type="STRING" id="716816.BST96_04200"/>
<dbReference type="AlphaFoldDB" id="A0A1X9N5K2"/>
<dbReference type="PIRSF" id="PIRSF031679">
    <property type="entry name" value="Mtase_Alr7345_prd"/>
    <property type="match status" value="1"/>
</dbReference>